<proteinExistence type="predicted"/>
<evidence type="ECO:0000313" key="3">
    <source>
        <dbReference type="Proteomes" id="UP001172457"/>
    </source>
</evidence>
<dbReference type="EMBL" id="JARYMX010000004">
    <property type="protein sequence ID" value="KAJ9550448.1"/>
    <property type="molecule type" value="Genomic_DNA"/>
</dbReference>
<gene>
    <name evidence="2" type="ORF">OSB04_014493</name>
</gene>
<name>A0AA38TH17_9ASTR</name>
<sequence length="331" mass="36921">MRAQLTEVVSLLAGLFRNPSQGSASTGVSALMRLVGDLGGMLTEDEWSCIFLSLKETSASMLPGFLKLIRIMDRIEIPNVAQSYSYSYDDGGETPSNTSTSENYEDDNLQTAGYIVSRMKTHISMQLLIMQVTTDLYNMHQHLLKASSVKIVLEIFSQTMSHAHQLSSETGLHLKLQRACSILEISDPPVVHFENESYQNILNLLHHLLTSNPSLSDEMGIEAQLFSICEEIIETYLKCSRLEEEKPAAAVVHWILPLNSAVKEELGARTSLLVSALRVLSEVDKDCFKKYASRLFPLLVELVRCEHSSREVQPVLSNLFQTCIGPMIIKA</sequence>
<dbReference type="AlphaFoldDB" id="A0AA38TH17"/>
<accession>A0AA38TH17</accession>
<dbReference type="Proteomes" id="UP001172457">
    <property type="component" value="Chromosome 4"/>
</dbReference>
<protein>
    <recommendedName>
        <fullName evidence="1">Sec7/BIG1-like C-terminal domain-containing protein</fullName>
    </recommendedName>
</protein>
<reference evidence="2" key="1">
    <citation type="submission" date="2023-03" db="EMBL/GenBank/DDBJ databases">
        <title>Chromosome-scale reference genome and RAD-based genetic map of yellow starthistle (Centaurea solstitialis) reveal putative structural variation and QTLs associated with invader traits.</title>
        <authorList>
            <person name="Reatini B."/>
            <person name="Cang F.A."/>
            <person name="Jiang Q."/>
            <person name="Mckibben M.T.W."/>
            <person name="Barker M.S."/>
            <person name="Rieseberg L.H."/>
            <person name="Dlugosch K.M."/>
        </authorList>
    </citation>
    <scope>NUCLEOTIDE SEQUENCE</scope>
    <source>
        <strain evidence="2">CAN-66</strain>
        <tissue evidence="2">Leaf</tissue>
    </source>
</reference>
<dbReference type="Pfam" id="PF20252">
    <property type="entry name" value="BIG2_C"/>
    <property type="match status" value="1"/>
</dbReference>
<evidence type="ECO:0000313" key="2">
    <source>
        <dbReference type="EMBL" id="KAJ9550448.1"/>
    </source>
</evidence>
<evidence type="ECO:0000259" key="1">
    <source>
        <dbReference type="Pfam" id="PF20252"/>
    </source>
</evidence>
<feature type="domain" description="Sec7/BIG1-like C-terminal" evidence="1">
    <location>
        <begin position="125"/>
        <end position="321"/>
    </location>
</feature>
<organism evidence="2 3">
    <name type="scientific">Centaurea solstitialis</name>
    <name type="common">yellow star-thistle</name>
    <dbReference type="NCBI Taxonomy" id="347529"/>
    <lineage>
        <taxon>Eukaryota</taxon>
        <taxon>Viridiplantae</taxon>
        <taxon>Streptophyta</taxon>
        <taxon>Embryophyta</taxon>
        <taxon>Tracheophyta</taxon>
        <taxon>Spermatophyta</taxon>
        <taxon>Magnoliopsida</taxon>
        <taxon>eudicotyledons</taxon>
        <taxon>Gunneridae</taxon>
        <taxon>Pentapetalae</taxon>
        <taxon>asterids</taxon>
        <taxon>campanulids</taxon>
        <taxon>Asterales</taxon>
        <taxon>Asteraceae</taxon>
        <taxon>Carduoideae</taxon>
        <taxon>Cardueae</taxon>
        <taxon>Centaureinae</taxon>
        <taxon>Centaurea</taxon>
    </lineage>
</organism>
<dbReference type="InterPro" id="IPR046455">
    <property type="entry name" value="Sec7/BIG1-like_C"/>
</dbReference>
<comment type="caution">
    <text evidence="2">The sequence shown here is derived from an EMBL/GenBank/DDBJ whole genome shotgun (WGS) entry which is preliminary data.</text>
</comment>
<keyword evidence="3" id="KW-1185">Reference proteome</keyword>